<comment type="function">
    <text evidence="1">Probably involved in transport through the plasma membrane.</text>
</comment>
<evidence type="ECO:0000256" key="7">
    <source>
        <dbReference type="ARBA" id="ARBA00023136"/>
    </source>
</evidence>
<feature type="transmembrane region" description="Helical" evidence="9">
    <location>
        <begin position="668"/>
        <end position="687"/>
    </location>
</feature>
<gene>
    <name evidence="10" type="primary">PNS1_3</name>
    <name evidence="10" type="ORF">BGZ95_009457</name>
</gene>
<evidence type="ECO:0000256" key="8">
    <source>
        <dbReference type="SAM" id="Coils"/>
    </source>
</evidence>
<dbReference type="Proteomes" id="UP001194580">
    <property type="component" value="Unassembled WGS sequence"/>
</dbReference>
<comment type="subcellular location">
    <subcellularLocation>
        <location evidence="2">Membrane</location>
        <topology evidence="2">Multi-pass membrane protein</topology>
    </subcellularLocation>
</comment>
<proteinExistence type="inferred from homology"/>
<dbReference type="InterPro" id="IPR007603">
    <property type="entry name" value="Choline_transptr-like"/>
</dbReference>
<evidence type="ECO:0000256" key="3">
    <source>
        <dbReference type="ARBA" id="ARBA00007168"/>
    </source>
</evidence>
<dbReference type="PANTHER" id="PTHR12385">
    <property type="entry name" value="CHOLINE TRANSPORTER-LIKE (SLC FAMILY 44)"/>
    <property type="match status" value="1"/>
</dbReference>
<sequence>MPTEYRNNLRKCYIPGNNTSAAVDTAGEKWSQDVLLADVREAGLDTAVGLPRHTRQRPMECNLYPAVGFTRSKAAMDTTAEGKACAKSNLESALGTLEEQLALKQKRIERLQASLVSKKEISEFDDREPVKDKNELLEILECTAGWMTTVSRDVIWFGVNIRNTSDQALFHLRLLAAQQNSCGRSIPRLESQGTDVLLGTIEVDARTLGVDELLDRPKALARILTNAVLLCYSPQEGQDNYESLSSSTLLIPEFTRQDTAPVAWRASLVRLLQAGLGLSVPTEDHKEESRFGSVEEDMVARIGSGPVAETERGEEERAEFEVYFHAPTESTRQGRHDPVHRHKVICWVQCEVVLGMEEDAPLIPKTNTDGKFTPDASYKDVWATVLFVGNLFGYFGLTFYSAKHFANNPFTTLEDGTSVATNVFLADHAFVVLALTSLAFTFSLAYGYFVLIQRYTSALVKISWFFSVFFTIAIGVLQILSGSLFWGAISVAVGVLCLFLYKLWASRMAFAVLVLETVTSVTRKYPATLAVAFSGLVLQIIWCTIWIFGLALNYSYFQTVSNCRPVENKVVCDNNALYIAMIYLNFVMFWNTEVIKNVIHVTISGVFGVYYFFEGSAAGAPASPTLASAKRALTTSFGSICFGSLLIALLQTLRYVLNSLRSDSDDGIQAFLAMCAECILSMLQGLFEIFNKFAFTQVAMYGKPFVRAAKDTWELIKDRGIDALVNDSLVGNVLGMGTVAVALLSGFFGYAYIRIVQPSFYEEQDKDLVMFVVIFVEMILGVAMMSVPNNVIDSGVTTTFVALAEDPQTLLDTKPDLYHAIAEKYPEVSLNVRGQAVYHH</sequence>
<evidence type="ECO:0000256" key="6">
    <source>
        <dbReference type="ARBA" id="ARBA00022989"/>
    </source>
</evidence>
<feature type="transmembrane region" description="Helical" evidence="9">
    <location>
        <begin position="597"/>
        <end position="613"/>
    </location>
</feature>
<dbReference type="PANTHER" id="PTHR12385:SF4">
    <property type="entry name" value="PROTEIN PNS1"/>
    <property type="match status" value="1"/>
</dbReference>
<evidence type="ECO:0000256" key="1">
    <source>
        <dbReference type="ARBA" id="ARBA00002957"/>
    </source>
</evidence>
<evidence type="ECO:0000256" key="2">
    <source>
        <dbReference type="ARBA" id="ARBA00004141"/>
    </source>
</evidence>
<protein>
    <recommendedName>
        <fullName evidence="4">Protein PNS1</fullName>
    </recommendedName>
</protein>
<evidence type="ECO:0000256" key="9">
    <source>
        <dbReference type="SAM" id="Phobius"/>
    </source>
</evidence>
<keyword evidence="5 9" id="KW-0812">Transmembrane</keyword>
<feature type="transmembrane region" description="Helical" evidence="9">
    <location>
        <begin position="768"/>
        <end position="787"/>
    </location>
</feature>
<dbReference type="GO" id="GO:0022857">
    <property type="term" value="F:transmembrane transporter activity"/>
    <property type="evidence" value="ECO:0007669"/>
    <property type="project" value="InterPro"/>
</dbReference>
<keyword evidence="6 9" id="KW-1133">Transmembrane helix</keyword>
<feature type="transmembrane region" description="Helical" evidence="9">
    <location>
        <begin position="633"/>
        <end position="656"/>
    </location>
</feature>
<feature type="transmembrane region" description="Helical" evidence="9">
    <location>
        <begin position="429"/>
        <end position="451"/>
    </location>
</feature>
<dbReference type="EMBL" id="JAAAIL010000056">
    <property type="protein sequence ID" value="KAG0280615.1"/>
    <property type="molecule type" value="Genomic_DNA"/>
</dbReference>
<feature type="transmembrane region" description="Helical" evidence="9">
    <location>
        <begin position="574"/>
        <end position="590"/>
    </location>
</feature>
<keyword evidence="11" id="KW-1185">Reference proteome</keyword>
<reference evidence="10" key="1">
    <citation type="journal article" date="2020" name="Fungal Divers.">
        <title>Resolving the Mortierellaceae phylogeny through synthesis of multi-gene phylogenetics and phylogenomics.</title>
        <authorList>
            <person name="Vandepol N."/>
            <person name="Liber J."/>
            <person name="Desiro A."/>
            <person name="Na H."/>
            <person name="Kennedy M."/>
            <person name="Barry K."/>
            <person name="Grigoriev I.V."/>
            <person name="Miller A.N."/>
            <person name="O'Donnell K."/>
            <person name="Stajich J.E."/>
            <person name="Bonito G."/>
        </authorList>
    </citation>
    <scope>NUCLEOTIDE SEQUENCE</scope>
    <source>
        <strain evidence="10">NRRL 28262</strain>
    </source>
</reference>
<organism evidence="10 11">
    <name type="scientific">Linnemannia exigua</name>
    <dbReference type="NCBI Taxonomy" id="604196"/>
    <lineage>
        <taxon>Eukaryota</taxon>
        <taxon>Fungi</taxon>
        <taxon>Fungi incertae sedis</taxon>
        <taxon>Mucoromycota</taxon>
        <taxon>Mortierellomycotina</taxon>
        <taxon>Mortierellomycetes</taxon>
        <taxon>Mortierellales</taxon>
        <taxon>Mortierellaceae</taxon>
        <taxon>Linnemannia</taxon>
    </lineage>
</organism>
<dbReference type="AlphaFoldDB" id="A0AAD4DM32"/>
<name>A0AAD4DM32_9FUNG</name>
<evidence type="ECO:0000313" key="10">
    <source>
        <dbReference type="EMBL" id="KAG0280615.1"/>
    </source>
</evidence>
<evidence type="ECO:0000256" key="4">
    <source>
        <dbReference type="ARBA" id="ARBA00015388"/>
    </source>
</evidence>
<dbReference type="GO" id="GO:0005886">
    <property type="term" value="C:plasma membrane"/>
    <property type="evidence" value="ECO:0007669"/>
    <property type="project" value="TreeGrafter"/>
</dbReference>
<dbReference type="Pfam" id="PF04515">
    <property type="entry name" value="Choline_transpo"/>
    <property type="match status" value="1"/>
</dbReference>
<evidence type="ECO:0000256" key="5">
    <source>
        <dbReference type="ARBA" id="ARBA00022692"/>
    </source>
</evidence>
<keyword evidence="7 9" id="KW-0472">Membrane</keyword>
<keyword evidence="8" id="KW-0175">Coiled coil</keyword>
<feature type="transmembrane region" description="Helical" evidence="9">
    <location>
        <begin position="381"/>
        <end position="402"/>
    </location>
</feature>
<comment type="caution">
    <text evidence="10">The sequence shown here is derived from an EMBL/GenBank/DDBJ whole genome shotgun (WGS) entry which is preliminary data.</text>
</comment>
<feature type="transmembrane region" description="Helical" evidence="9">
    <location>
        <begin position="525"/>
        <end position="554"/>
    </location>
</feature>
<accession>A0AAD4DM32</accession>
<feature type="transmembrane region" description="Helical" evidence="9">
    <location>
        <begin position="458"/>
        <end position="479"/>
    </location>
</feature>
<feature type="transmembrane region" description="Helical" evidence="9">
    <location>
        <begin position="733"/>
        <end position="756"/>
    </location>
</feature>
<feature type="transmembrane region" description="Helical" evidence="9">
    <location>
        <begin position="485"/>
        <end position="504"/>
    </location>
</feature>
<comment type="similarity">
    <text evidence="3">Belongs to the CTL (choline transporter-like) family.</text>
</comment>
<evidence type="ECO:0000313" key="11">
    <source>
        <dbReference type="Proteomes" id="UP001194580"/>
    </source>
</evidence>
<feature type="coiled-coil region" evidence="8">
    <location>
        <begin position="87"/>
        <end position="114"/>
    </location>
</feature>